<dbReference type="EMBL" id="CP024443">
    <property type="protein sequence ID" value="ATR78810.1"/>
    <property type="molecule type" value="Genomic_DNA"/>
</dbReference>
<dbReference type="InterPro" id="IPR028098">
    <property type="entry name" value="Glyco_trans_4-like_N"/>
</dbReference>
<dbReference type="RefSeq" id="WP_100270062.1">
    <property type="nucleotide sequence ID" value="NZ_CP024443.1"/>
</dbReference>
<dbReference type="Gene3D" id="3.40.50.2000">
    <property type="entry name" value="Glycogen Phosphorylase B"/>
    <property type="match status" value="2"/>
</dbReference>
<evidence type="ECO:0000313" key="4">
    <source>
        <dbReference type="Proteomes" id="UP000229340"/>
    </source>
</evidence>
<organism evidence="3 4">
    <name type="scientific">Faucicola osloensis</name>
    <name type="common">Moraxella osloensis</name>
    <dbReference type="NCBI Taxonomy" id="34062"/>
    <lineage>
        <taxon>Bacteria</taxon>
        <taxon>Pseudomonadati</taxon>
        <taxon>Pseudomonadota</taxon>
        <taxon>Gammaproteobacteria</taxon>
        <taxon>Moraxellales</taxon>
        <taxon>Moraxellaceae</taxon>
        <taxon>Faucicola</taxon>
    </lineage>
</organism>
<feature type="domain" description="Glycosyl transferase family 1" evidence="1">
    <location>
        <begin position="176"/>
        <end position="337"/>
    </location>
</feature>
<dbReference type="Pfam" id="PF00534">
    <property type="entry name" value="Glycos_transf_1"/>
    <property type="match status" value="1"/>
</dbReference>
<evidence type="ECO:0000259" key="1">
    <source>
        <dbReference type="Pfam" id="PF00534"/>
    </source>
</evidence>
<dbReference type="PANTHER" id="PTHR12526">
    <property type="entry name" value="GLYCOSYLTRANSFERASE"/>
    <property type="match status" value="1"/>
</dbReference>
<dbReference type="PANTHER" id="PTHR12526:SF630">
    <property type="entry name" value="GLYCOSYLTRANSFERASE"/>
    <property type="match status" value="1"/>
</dbReference>
<protein>
    <submittedName>
        <fullName evidence="3">Glycosyl transferase</fullName>
    </submittedName>
</protein>
<accession>A0A2D2LV06</accession>
<gene>
    <name evidence="3" type="ORF">NP7_05775</name>
</gene>
<dbReference type="Proteomes" id="UP000229340">
    <property type="component" value="Chromosome"/>
</dbReference>
<sequence>MKILYVITGLGQGGAERVVCDLADKMHHRGHSVKIAYLTGDVLTKPRYQEIELIKINLNSLQLFPFAYIKLSKIIKNFEPDVVHSHMVHANIFTRLVRISTSIKKLICTAHNSDEGGGSRMLAYRFTHNLADLTTNVSNEAVQAFIEKKAVPGSDIITTYNGIDLSRFFYNSEAKNKILNELNLNTNSYLILAVGRFSEQKDYPNLLHAFRTLKNKSLGDIKLIIAGDGELRSEIEKIIEELGLKQDIHLLGRRNDIPDLMSAADLFVLSSKYEGFGLVVAEAMACKTLVVATDCGGVAEVLNNDQFLVPPSNSNVLAEKMYYALNLSQEEKNKNIMKNLCHIEKNFSLEKIIEKWIYLYDK</sequence>
<dbReference type="InterPro" id="IPR001296">
    <property type="entry name" value="Glyco_trans_1"/>
</dbReference>
<feature type="domain" description="Glycosyltransferase subfamily 4-like N-terminal" evidence="2">
    <location>
        <begin position="13"/>
        <end position="167"/>
    </location>
</feature>
<dbReference type="GO" id="GO:1901135">
    <property type="term" value="P:carbohydrate derivative metabolic process"/>
    <property type="evidence" value="ECO:0007669"/>
    <property type="project" value="UniProtKB-ARBA"/>
</dbReference>
<evidence type="ECO:0000313" key="3">
    <source>
        <dbReference type="EMBL" id="ATR78810.1"/>
    </source>
</evidence>
<dbReference type="SUPFAM" id="SSF53756">
    <property type="entry name" value="UDP-Glycosyltransferase/glycogen phosphorylase"/>
    <property type="match status" value="1"/>
</dbReference>
<proteinExistence type="predicted"/>
<reference evidence="4" key="1">
    <citation type="submission" date="2017-11" db="EMBL/GenBank/DDBJ databases">
        <title>Complete genome sequence of Moraxella osloensis NP7 isolated from human skin.</title>
        <authorList>
            <person name="Lee K."/>
            <person name="Lim J.Y."/>
            <person name="Hwang I."/>
        </authorList>
    </citation>
    <scope>NUCLEOTIDE SEQUENCE [LARGE SCALE GENOMIC DNA]</scope>
    <source>
        <strain evidence="4">NP7</strain>
    </source>
</reference>
<dbReference type="GO" id="GO:0016757">
    <property type="term" value="F:glycosyltransferase activity"/>
    <property type="evidence" value="ECO:0007669"/>
    <property type="project" value="InterPro"/>
</dbReference>
<name>A0A2D2LV06_FAUOS</name>
<dbReference type="Pfam" id="PF13439">
    <property type="entry name" value="Glyco_transf_4"/>
    <property type="match status" value="1"/>
</dbReference>
<dbReference type="AlphaFoldDB" id="A0A2D2LV06"/>
<evidence type="ECO:0000259" key="2">
    <source>
        <dbReference type="Pfam" id="PF13439"/>
    </source>
</evidence>
<keyword evidence="3" id="KW-0808">Transferase</keyword>